<evidence type="ECO:0000256" key="2">
    <source>
        <dbReference type="ARBA" id="ARBA00009477"/>
    </source>
</evidence>
<dbReference type="PANTHER" id="PTHR30386:SF26">
    <property type="entry name" value="TRANSPORT PROTEIN COMB"/>
    <property type="match status" value="1"/>
</dbReference>
<evidence type="ECO:0000256" key="7">
    <source>
        <dbReference type="ARBA" id="ARBA00022989"/>
    </source>
</evidence>
<feature type="compositionally biased region" description="Pro residues" evidence="10">
    <location>
        <begin position="66"/>
        <end position="82"/>
    </location>
</feature>
<comment type="caution">
    <text evidence="12">The sequence shown here is derived from an EMBL/GenBank/DDBJ whole genome shotgun (WGS) entry which is preliminary data.</text>
</comment>
<keyword evidence="5 9" id="KW-0997">Cell inner membrane</keyword>
<keyword evidence="6 9" id="KW-0812">Transmembrane</keyword>
<evidence type="ECO:0000256" key="8">
    <source>
        <dbReference type="ARBA" id="ARBA00023136"/>
    </source>
</evidence>
<dbReference type="PRINTS" id="PR01490">
    <property type="entry name" value="RTXTOXIND"/>
</dbReference>
<evidence type="ECO:0000256" key="4">
    <source>
        <dbReference type="ARBA" id="ARBA00022475"/>
    </source>
</evidence>
<protein>
    <recommendedName>
        <fullName evidence="9">Membrane fusion protein (MFP) family protein</fullName>
    </recommendedName>
</protein>
<dbReference type="PANTHER" id="PTHR30386">
    <property type="entry name" value="MEMBRANE FUSION SUBUNIT OF EMRAB-TOLC MULTIDRUG EFFLUX PUMP"/>
    <property type="match status" value="1"/>
</dbReference>
<feature type="compositionally biased region" description="Low complexity" evidence="10">
    <location>
        <begin position="83"/>
        <end position="97"/>
    </location>
</feature>
<organism evidence="12 13">
    <name type="scientific">Ideonella livida</name>
    <dbReference type="NCBI Taxonomy" id="2707176"/>
    <lineage>
        <taxon>Bacteria</taxon>
        <taxon>Pseudomonadati</taxon>
        <taxon>Pseudomonadota</taxon>
        <taxon>Betaproteobacteria</taxon>
        <taxon>Burkholderiales</taxon>
        <taxon>Sphaerotilaceae</taxon>
        <taxon>Ideonella</taxon>
    </lineage>
</organism>
<dbReference type="EMBL" id="JAAGOH010000081">
    <property type="protein sequence ID" value="NDY94094.1"/>
    <property type="molecule type" value="Genomic_DNA"/>
</dbReference>
<keyword evidence="13" id="KW-1185">Reference proteome</keyword>
<feature type="compositionally biased region" description="Pro residues" evidence="10">
    <location>
        <begin position="24"/>
        <end position="55"/>
    </location>
</feature>
<evidence type="ECO:0000256" key="6">
    <source>
        <dbReference type="ARBA" id="ARBA00022692"/>
    </source>
</evidence>
<name>A0A7C9PL21_9BURK</name>
<dbReference type="RefSeq" id="WP_163460107.1">
    <property type="nucleotide sequence ID" value="NZ_JAAGOH010000081.1"/>
</dbReference>
<evidence type="ECO:0000313" key="13">
    <source>
        <dbReference type="Proteomes" id="UP000484255"/>
    </source>
</evidence>
<dbReference type="Pfam" id="PF26002">
    <property type="entry name" value="Beta-barrel_AprE"/>
    <property type="match status" value="1"/>
</dbReference>
<dbReference type="Gene3D" id="2.40.30.170">
    <property type="match status" value="1"/>
</dbReference>
<feature type="non-terminal residue" evidence="12">
    <location>
        <position position="1"/>
    </location>
</feature>
<dbReference type="GO" id="GO:0005886">
    <property type="term" value="C:plasma membrane"/>
    <property type="evidence" value="ECO:0007669"/>
    <property type="project" value="UniProtKB-SubCell"/>
</dbReference>
<dbReference type="PROSITE" id="PS00543">
    <property type="entry name" value="HLYD_FAMILY"/>
    <property type="match status" value="1"/>
</dbReference>
<dbReference type="InterPro" id="IPR010129">
    <property type="entry name" value="T1SS_HlyD"/>
</dbReference>
<dbReference type="InterPro" id="IPR050739">
    <property type="entry name" value="MFP"/>
</dbReference>
<dbReference type="InterPro" id="IPR006144">
    <property type="entry name" value="Secretion_HlyD_CS"/>
</dbReference>
<evidence type="ECO:0000256" key="3">
    <source>
        <dbReference type="ARBA" id="ARBA00022448"/>
    </source>
</evidence>
<comment type="similarity">
    <text evidence="2 9">Belongs to the membrane fusion protein (MFP) (TC 8.A.1) family.</text>
</comment>
<gene>
    <name evidence="12" type="ORF">G3A44_23155</name>
</gene>
<dbReference type="Proteomes" id="UP000484255">
    <property type="component" value="Unassembled WGS sequence"/>
</dbReference>
<reference evidence="12 13" key="1">
    <citation type="submission" date="2020-02" db="EMBL/GenBank/DDBJ databases">
        <title>Ideonella bacterium strain TBM-1.</title>
        <authorList>
            <person name="Chen W.-M."/>
        </authorList>
    </citation>
    <scope>NUCLEOTIDE SEQUENCE [LARGE SCALE GENOMIC DNA]</scope>
    <source>
        <strain evidence="12 13">TBM-1</strain>
    </source>
</reference>
<evidence type="ECO:0000256" key="1">
    <source>
        <dbReference type="ARBA" id="ARBA00004377"/>
    </source>
</evidence>
<evidence type="ECO:0000256" key="5">
    <source>
        <dbReference type="ARBA" id="ARBA00022519"/>
    </source>
</evidence>
<feature type="transmembrane region" description="Helical" evidence="9">
    <location>
        <begin position="125"/>
        <end position="146"/>
    </location>
</feature>
<keyword evidence="4 9" id="KW-1003">Cell membrane</keyword>
<evidence type="ECO:0000259" key="11">
    <source>
        <dbReference type="Pfam" id="PF26002"/>
    </source>
</evidence>
<evidence type="ECO:0000256" key="9">
    <source>
        <dbReference type="RuleBase" id="RU365093"/>
    </source>
</evidence>
<comment type="subcellular location">
    <subcellularLocation>
        <location evidence="1 9">Cell inner membrane</location>
        <topology evidence="1 9">Single-pass membrane protein</topology>
    </subcellularLocation>
</comment>
<feature type="domain" description="AprE-like beta-barrel" evidence="11">
    <location>
        <begin position="384"/>
        <end position="483"/>
    </location>
</feature>
<accession>A0A7C9PL21</accession>
<proteinExistence type="inferred from homology"/>
<keyword evidence="3 9" id="KW-0813">Transport</keyword>
<dbReference type="NCBIfam" id="TIGR01843">
    <property type="entry name" value="type_I_hlyD"/>
    <property type="match status" value="1"/>
</dbReference>
<feature type="region of interest" description="Disordered" evidence="10">
    <location>
        <begin position="1"/>
        <end position="102"/>
    </location>
</feature>
<dbReference type="GO" id="GO:0009306">
    <property type="term" value="P:protein secretion"/>
    <property type="evidence" value="ECO:0007669"/>
    <property type="project" value="InterPro"/>
</dbReference>
<sequence length="505" mass="54290">ARRWQFALPGRAKTPRPAQEPALDGPPPPPTPAPTSPAPPPRQAPKPPPFPPGEPPRLIHVADLPEPAPAAAPAAAPPPAPARPASRPAAPPSAARAPRPRRLSRSDLVLLDAVRAAEVVEARPVLHLSLALMLLAVLAAGLWAGFTRVEQITRADARVVPEGREQVIASLEGGLLAELLVGEGAQVSPGQALVRLDPTRFEAQQNEGQAKRLALLASIARLRAEANGQPLRFPPELQAHPRLRDAEAEAYTARRRLLDETAAATRHSIGLVLQELDVAQRMAAQGLASDLDVVRLKRQVNDLRQQLFERSNRLRQDASTELLARQTELAQLDEQLVAREDAVRRTLITSPVRGLVKNIRVNTVGGVIGPGAPIMEIVPVGERLRVEARIKPADIGFVRVGQTAQVKLSAYDPNLYGMLQGEVVSLSPDALGSPDAGTTAGAGAEANTWYRAIVRIDHSTLQARGEQLPVIPGMTGSVEINTGERTVMDFILRPLLKAREAFRER</sequence>
<keyword evidence="7 9" id="KW-1133">Transmembrane helix</keyword>
<dbReference type="Gene3D" id="2.40.50.100">
    <property type="match status" value="1"/>
</dbReference>
<dbReference type="SUPFAM" id="SSF111369">
    <property type="entry name" value="HlyD-like secretion proteins"/>
    <property type="match status" value="1"/>
</dbReference>
<evidence type="ECO:0000313" key="12">
    <source>
        <dbReference type="EMBL" id="NDY94094.1"/>
    </source>
</evidence>
<dbReference type="AlphaFoldDB" id="A0A7C9PL21"/>
<evidence type="ECO:0000256" key="10">
    <source>
        <dbReference type="SAM" id="MobiDB-lite"/>
    </source>
</evidence>
<keyword evidence="8 9" id="KW-0472">Membrane</keyword>
<dbReference type="InterPro" id="IPR058982">
    <property type="entry name" value="Beta-barrel_AprE"/>
</dbReference>